<name>A0AAE0KZP7_9CHLO</name>
<evidence type="ECO:0000313" key="7">
    <source>
        <dbReference type="EMBL" id="KAK3266733.1"/>
    </source>
</evidence>
<dbReference type="GO" id="GO:0005615">
    <property type="term" value="C:extracellular space"/>
    <property type="evidence" value="ECO:0007669"/>
    <property type="project" value="TreeGrafter"/>
</dbReference>
<protein>
    <recommendedName>
        <fullName evidence="6">Peptidase M14 domain-containing protein</fullName>
    </recommendedName>
</protein>
<evidence type="ECO:0000313" key="8">
    <source>
        <dbReference type="Proteomes" id="UP001190700"/>
    </source>
</evidence>
<keyword evidence="4" id="KW-0812">Transmembrane</keyword>
<feature type="chain" id="PRO_5041927329" description="Peptidase M14 domain-containing protein" evidence="5">
    <location>
        <begin position="20"/>
        <end position="981"/>
    </location>
</feature>
<dbReference type="PROSITE" id="PS52035">
    <property type="entry name" value="PEPTIDASE_M14"/>
    <property type="match status" value="1"/>
</dbReference>
<dbReference type="EMBL" id="LGRX02012863">
    <property type="protein sequence ID" value="KAK3266733.1"/>
    <property type="molecule type" value="Genomic_DNA"/>
</dbReference>
<comment type="caution">
    <text evidence="2">Lacks conserved residue(s) required for the propagation of feature annotation.</text>
</comment>
<keyword evidence="4" id="KW-1133">Transmembrane helix</keyword>
<feature type="region of interest" description="Disordered" evidence="3">
    <location>
        <begin position="775"/>
        <end position="854"/>
    </location>
</feature>
<feature type="transmembrane region" description="Helical" evidence="4">
    <location>
        <begin position="520"/>
        <end position="540"/>
    </location>
</feature>
<sequence>MRVNSLALLTIICIRCTAGQTSWSAVHDSYTLRQCKIWEDTNLASQDSDITEDCPSARCYFPEARHKRALLGAINAPPTPSPPSNATYHEADALVSSLEEIVSRCAGIAKVFELGKTVLAQPIPVVQFLANGFEDSQSDLGQDLRPSVFLGAGIHGNDYAGREMLMAAVSDFCDSYSTDEQLQRMLNNTLLHIAPSLNPDGHKAGSMQNAHGFNLDRNFPDRYDAGEPLLDRSRGNYITISNVYRVLQPEKETREIVRWMELFNFDLVGLYYGGGTGVAYPPGSCSRYPVSVAGHCPTPENAYLKGLAQEYIQEQLHEEANMPYMWQTAHFEMPPGSTFPSTPGIMCRLEGGTTLLGELGAHAGSLMDWSYHELDSIAFRVHVAAQLSPPPYMLADVWQRQRPGTVQLLQQMGRALKGYILEHSTGDPIEAQVMVTSDDGQQYLAHNDLATGSYYRPLPAGEFTVVVRVLNGDEFLPQTRHVLIEEGQSLVHIFGMSTNPYVNLQMEETPSDEGGTDATLMGVAGAAVALLALIGGFLLYRWRKKRAKRHIPRAVKTALNEALRSQSSPADAPQQDGNNGGSQTAGEGPRGIGRNINSKNVPSTTAAGSTTGGTRSDGHDSSGVGGSSDDENESDVPEGGRSGFPGDVEAAQGAQPGKRGILGQLGNLKGLIWGMGGRRSGKDHRSRAPEGGPGNEGEKEVPTAETDQHVSVMEYLKAAPMSVQQELSKQGVDLSTLGPPKADKNIKELSGPTRKWKNPTSKAIGKFTQLHLPATLGGKTDSVRAIDTESPSMQRSEEDSASEEDPDSPGHVGPVKNPTLQAREHAGQLHVANPNEESEDVLDLGPARPRNLQNDMAKCGPTSSSHAAMPVLIPKRSSIGQRDFLNDHLDSSSVEEDTLSSVFKVAEHGIEPGGNINSTSRPGFAGGRHSVRYGNQKQQTTKRVAQNHVLSLGALEADDVLEFVAGGTCQSRPRLSEGPSA</sequence>
<comment type="similarity">
    <text evidence="1 2">Belongs to the peptidase M14 family.</text>
</comment>
<dbReference type="AlphaFoldDB" id="A0AAE0KZP7"/>
<proteinExistence type="inferred from homology"/>
<evidence type="ECO:0000256" key="1">
    <source>
        <dbReference type="ARBA" id="ARBA00005988"/>
    </source>
</evidence>
<feature type="compositionally biased region" description="Basic and acidic residues" evidence="3">
    <location>
        <begin position="696"/>
        <end position="705"/>
    </location>
</feature>
<gene>
    <name evidence="7" type="ORF">CYMTET_24669</name>
</gene>
<feature type="compositionally biased region" description="Low complexity" evidence="3">
    <location>
        <begin position="603"/>
        <end position="614"/>
    </location>
</feature>
<evidence type="ECO:0000256" key="3">
    <source>
        <dbReference type="SAM" id="MobiDB-lite"/>
    </source>
</evidence>
<dbReference type="GO" id="GO:0008270">
    <property type="term" value="F:zinc ion binding"/>
    <property type="evidence" value="ECO:0007669"/>
    <property type="project" value="InterPro"/>
</dbReference>
<organism evidence="7 8">
    <name type="scientific">Cymbomonas tetramitiformis</name>
    <dbReference type="NCBI Taxonomy" id="36881"/>
    <lineage>
        <taxon>Eukaryota</taxon>
        <taxon>Viridiplantae</taxon>
        <taxon>Chlorophyta</taxon>
        <taxon>Pyramimonadophyceae</taxon>
        <taxon>Pyramimonadales</taxon>
        <taxon>Pyramimonadaceae</taxon>
        <taxon>Cymbomonas</taxon>
    </lineage>
</organism>
<keyword evidence="8" id="KW-1185">Reference proteome</keyword>
<feature type="region of interest" description="Disordered" evidence="3">
    <location>
        <begin position="561"/>
        <end position="705"/>
    </location>
</feature>
<reference evidence="7 8" key="1">
    <citation type="journal article" date="2015" name="Genome Biol. Evol.">
        <title>Comparative Genomics of a Bacterivorous Green Alga Reveals Evolutionary Causalities and Consequences of Phago-Mixotrophic Mode of Nutrition.</title>
        <authorList>
            <person name="Burns J.A."/>
            <person name="Paasch A."/>
            <person name="Narechania A."/>
            <person name="Kim E."/>
        </authorList>
    </citation>
    <scope>NUCLEOTIDE SEQUENCE [LARGE SCALE GENOMIC DNA]</scope>
    <source>
        <strain evidence="7 8">PLY_AMNH</strain>
    </source>
</reference>
<dbReference type="GO" id="GO:0016485">
    <property type="term" value="P:protein processing"/>
    <property type="evidence" value="ECO:0007669"/>
    <property type="project" value="TreeGrafter"/>
</dbReference>
<dbReference type="GO" id="GO:0004181">
    <property type="term" value="F:metallocarboxypeptidase activity"/>
    <property type="evidence" value="ECO:0007669"/>
    <property type="project" value="InterPro"/>
</dbReference>
<dbReference type="InterPro" id="IPR050753">
    <property type="entry name" value="Peptidase_M14_domain"/>
</dbReference>
<dbReference type="Proteomes" id="UP001190700">
    <property type="component" value="Unassembled WGS sequence"/>
</dbReference>
<dbReference type="SUPFAM" id="SSF53187">
    <property type="entry name" value="Zn-dependent exopeptidases"/>
    <property type="match status" value="1"/>
</dbReference>
<dbReference type="PANTHER" id="PTHR11532">
    <property type="entry name" value="PROTEASE M14 CARBOXYPEPTIDASE"/>
    <property type="match status" value="1"/>
</dbReference>
<dbReference type="PANTHER" id="PTHR11532:SF57">
    <property type="entry name" value="CARBOXYPEPTIDASE D, B"/>
    <property type="match status" value="1"/>
</dbReference>
<dbReference type="Gene3D" id="2.60.40.1120">
    <property type="entry name" value="Carboxypeptidase-like, regulatory domain"/>
    <property type="match status" value="1"/>
</dbReference>
<keyword evidence="5" id="KW-0732">Signal</keyword>
<dbReference type="GO" id="GO:0006518">
    <property type="term" value="P:peptide metabolic process"/>
    <property type="evidence" value="ECO:0007669"/>
    <property type="project" value="TreeGrafter"/>
</dbReference>
<feature type="compositionally biased region" description="Polar residues" evidence="3">
    <location>
        <begin position="563"/>
        <end position="585"/>
    </location>
</feature>
<dbReference type="Pfam" id="PF00246">
    <property type="entry name" value="Peptidase_M14"/>
    <property type="match status" value="1"/>
</dbReference>
<evidence type="ECO:0000256" key="4">
    <source>
        <dbReference type="SAM" id="Phobius"/>
    </source>
</evidence>
<accession>A0AAE0KZP7</accession>
<dbReference type="InterPro" id="IPR000834">
    <property type="entry name" value="Peptidase_M14"/>
</dbReference>
<feature type="region of interest" description="Disordered" evidence="3">
    <location>
        <begin position="733"/>
        <end position="760"/>
    </location>
</feature>
<dbReference type="SMART" id="SM00631">
    <property type="entry name" value="Zn_pept"/>
    <property type="match status" value="1"/>
</dbReference>
<dbReference type="Gene3D" id="3.40.630.10">
    <property type="entry name" value="Zn peptidases"/>
    <property type="match status" value="1"/>
</dbReference>
<evidence type="ECO:0000259" key="6">
    <source>
        <dbReference type="PROSITE" id="PS52035"/>
    </source>
</evidence>
<feature type="signal peptide" evidence="5">
    <location>
        <begin position="1"/>
        <end position="19"/>
    </location>
</feature>
<feature type="domain" description="Peptidase M14" evidence="6">
    <location>
        <begin position="87"/>
        <end position="412"/>
    </location>
</feature>
<keyword evidence="4" id="KW-0472">Membrane</keyword>
<evidence type="ECO:0000256" key="5">
    <source>
        <dbReference type="SAM" id="SignalP"/>
    </source>
</evidence>
<comment type="caution">
    <text evidence="7">The sequence shown here is derived from an EMBL/GenBank/DDBJ whole genome shotgun (WGS) entry which is preliminary data.</text>
</comment>
<evidence type="ECO:0000256" key="2">
    <source>
        <dbReference type="PROSITE-ProRule" id="PRU01379"/>
    </source>
</evidence>